<proteinExistence type="inferred from homology"/>
<protein>
    <submittedName>
        <fullName evidence="7">RNA polymerase sigma factor RpoE</fullName>
    </submittedName>
</protein>
<dbReference type="Pfam" id="PF08281">
    <property type="entry name" value="Sigma70_r4_2"/>
    <property type="match status" value="1"/>
</dbReference>
<dbReference type="InterPro" id="IPR013325">
    <property type="entry name" value="RNA_pol_sigma_r2"/>
</dbReference>
<accession>A0A0K1PT05</accession>
<dbReference type="KEGG" id="llu:AKJ09_03170"/>
<evidence type="ECO:0000259" key="6">
    <source>
        <dbReference type="Pfam" id="PF08281"/>
    </source>
</evidence>
<dbReference type="InterPro" id="IPR036388">
    <property type="entry name" value="WH-like_DNA-bd_sf"/>
</dbReference>
<organism evidence="7 8">
    <name type="scientific">Labilithrix luteola</name>
    <dbReference type="NCBI Taxonomy" id="1391654"/>
    <lineage>
        <taxon>Bacteria</taxon>
        <taxon>Pseudomonadati</taxon>
        <taxon>Myxococcota</taxon>
        <taxon>Polyangia</taxon>
        <taxon>Polyangiales</taxon>
        <taxon>Labilitrichaceae</taxon>
        <taxon>Labilithrix</taxon>
    </lineage>
</organism>
<keyword evidence="8" id="KW-1185">Reference proteome</keyword>
<reference evidence="7 8" key="1">
    <citation type="submission" date="2015-08" db="EMBL/GenBank/DDBJ databases">
        <authorList>
            <person name="Babu N.S."/>
            <person name="Beckwith C.J."/>
            <person name="Beseler K.G."/>
            <person name="Brison A."/>
            <person name="Carone J.V."/>
            <person name="Caskin T.P."/>
            <person name="Diamond M."/>
            <person name="Durham M.E."/>
            <person name="Foxe J.M."/>
            <person name="Go M."/>
            <person name="Henderson B.A."/>
            <person name="Jones I.B."/>
            <person name="McGettigan J.A."/>
            <person name="Micheletti S.J."/>
            <person name="Nasrallah M.E."/>
            <person name="Ortiz D."/>
            <person name="Piller C.R."/>
            <person name="Privatt S.R."/>
            <person name="Schneider S.L."/>
            <person name="Sharp S."/>
            <person name="Smith T.C."/>
            <person name="Stanton J.D."/>
            <person name="Ullery H.E."/>
            <person name="Wilson R.J."/>
            <person name="Serrano M.G."/>
            <person name="Buck G."/>
            <person name="Lee V."/>
            <person name="Wang Y."/>
            <person name="Carvalho R."/>
            <person name="Voegtly L."/>
            <person name="Shi R."/>
            <person name="Duckworth R."/>
            <person name="Johnson A."/>
            <person name="Loviza R."/>
            <person name="Walstead R."/>
            <person name="Shah Z."/>
            <person name="Kiflezghi M."/>
            <person name="Wade K."/>
            <person name="Ball S.L."/>
            <person name="Bradley K.W."/>
            <person name="Asai D.J."/>
            <person name="Bowman C.A."/>
            <person name="Russell D.A."/>
            <person name="Pope W.H."/>
            <person name="Jacobs-Sera D."/>
            <person name="Hendrix R.W."/>
            <person name="Hatfull G.F."/>
        </authorList>
    </citation>
    <scope>NUCLEOTIDE SEQUENCE [LARGE SCALE GENOMIC DNA]</scope>
    <source>
        <strain evidence="7 8">DSM 27648</strain>
    </source>
</reference>
<evidence type="ECO:0000256" key="2">
    <source>
        <dbReference type="ARBA" id="ARBA00023015"/>
    </source>
</evidence>
<dbReference type="InterPro" id="IPR013249">
    <property type="entry name" value="RNA_pol_sigma70_r4_t2"/>
</dbReference>
<sequence length="171" mass="20168">MDFRDIFREHLRFVLMSLRRLGVRDGDVEDVAQEVFVAVHRKLDDYDSTRPLPLWLFGFCLRAASSYRRLARHRRWQQPEDDSALEPTNTAPLPDDQMVAEENRRMVLAALDAIEEERRVVFVMHEMNDFPASQIAEMLNVPANTVYSRLRLAREEFRKAVHRIRASRSTR</sequence>
<dbReference type="Gene3D" id="1.10.1740.10">
    <property type="match status" value="1"/>
</dbReference>
<dbReference type="PATRIC" id="fig|1391654.3.peg.3206"/>
<dbReference type="NCBIfam" id="TIGR02937">
    <property type="entry name" value="sigma70-ECF"/>
    <property type="match status" value="1"/>
</dbReference>
<dbReference type="SUPFAM" id="SSF88659">
    <property type="entry name" value="Sigma3 and sigma4 domains of RNA polymerase sigma factors"/>
    <property type="match status" value="1"/>
</dbReference>
<name>A0A0K1PT05_9BACT</name>
<comment type="similarity">
    <text evidence="1">Belongs to the sigma-70 factor family. ECF subfamily.</text>
</comment>
<dbReference type="Proteomes" id="UP000064967">
    <property type="component" value="Chromosome"/>
</dbReference>
<dbReference type="GO" id="GO:0006352">
    <property type="term" value="P:DNA-templated transcription initiation"/>
    <property type="evidence" value="ECO:0007669"/>
    <property type="project" value="InterPro"/>
</dbReference>
<keyword evidence="2" id="KW-0805">Transcription regulation</keyword>
<feature type="domain" description="RNA polymerase sigma-70 region 2" evidence="5">
    <location>
        <begin position="6"/>
        <end position="69"/>
    </location>
</feature>
<dbReference type="InterPro" id="IPR014284">
    <property type="entry name" value="RNA_pol_sigma-70_dom"/>
</dbReference>
<dbReference type="STRING" id="1391654.AKJ09_03170"/>
<gene>
    <name evidence="7" type="ORF">AKJ09_03170</name>
</gene>
<evidence type="ECO:0000256" key="4">
    <source>
        <dbReference type="ARBA" id="ARBA00023163"/>
    </source>
</evidence>
<dbReference type="InterPro" id="IPR039425">
    <property type="entry name" value="RNA_pol_sigma-70-like"/>
</dbReference>
<keyword evidence="3" id="KW-0731">Sigma factor</keyword>
<evidence type="ECO:0000256" key="1">
    <source>
        <dbReference type="ARBA" id="ARBA00010641"/>
    </source>
</evidence>
<feature type="domain" description="RNA polymerase sigma factor 70 region 4 type 2" evidence="6">
    <location>
        <begin position="105"/>
        <end position="155"/>
    </location>
</feature>
<evidence type="ECO:0000259" key="5">
    <source>
        <dbReference type="Pfam" id="PF04542"/>
    </source>
</evidence>
<dbReference type="PANTHER" id="PTHR43133">
    <property type="entry name" value="RNA POLYMERASE ECF-TYPE SIGMA FACTO"/>
    <property type="match status" value="1"/>
</dbReference>
<dbReference type="PANTHER" id="PTHR43133:SF51">
    <property type="entry name" value="RNA POLYMERASE SIGMA FACTOR"/>
    <property type="match status" value="1"/>
</dbReference>
<keyword evidence="4" id="KW-0804">Transcription</keyword>
<dbReference type="AlphaFoldDB" id="A0A0K1PT05"/>
<dbReference type="SUPFAM" id="SSF88946">
    <property type="entry name" value="Sigma2 domain of RNA polymerase sigma factors"/>
    <property type="match status" value="1"/>
</dbReference>
<dbReference type="Gene3D" id="1.10.10.10">
    <property type="entry name" value="Winged helix-like DNA-binding domain superfamily/Winged helix DNA-binding domain"/>
    <property type="match status" value="1"/>
</dbReference>
<dbReference type="Pfam" id="PF04542">
    <property type="entry name" value="Sigma70_r2"/>
    <property type="match status" value="1"/>
</dbReference>
<evidence type="ECO:0000256" key="3">
    <source>
        <dbReference type="ARBA" id="ARBA00023082"/>
    </source>
</evidence>
<dbReference type="GO" id="GO:0003677">
    <property type="term" value="F:DNA binding"/>
    <property type="evidence" value="ECO:0007669"/>
    <property type="project" value="InterPro"/>
</dbReference>
<dbReference type="GO" id="GO:0016987">
    <property type="term" value="F:sigma factor activity"/>
    <property type="evidence" value="ECO:0007669"/>
    <property type="project" value="UniProtKB-KW"/>
</dbReference>
<dbReference type="EMBL" id="CP012333">
    <property type="protein sequence ID" value="AKU96506.1"/>
    <property type="molecule type" value="Genomic_DNA"/>
</dbReference>
<dbReference type="InterPro" id="IPR013324">
    <property type="entry name" value="RNA_pol_sigma_r3/r4-like"/>
</dbReference>
<dbReference type="InterPro" id="IPR007627">
    <property type="entry name" value="RNA_pol_sigma70_r2"/>
</dbReference>
<evidence type="ECO:0000313" key="8">
    <source>
        <dbReference type="Proteomes" id="UP000064967"/>
    </source>
</evidence>
<evidence type="ECO:0000313" key="7">
    <source>
        <dbReference type="EMBL" id="AKU96506.1"/>
    </source>
</evidence>